<feature type="domain" description="Ig-like" evidence="1">
    <location>
        <begin position="120"/>
        <end position="216"/>
    </location>
</feature>
<dbReference type="Gene3D" id="2.60.40.10">
    <property type="entry name" value="Immunoglobulins"/>
    <property type="match status" value="2"/>
</dbReference>
<keyword evidence="3" id="KW-1185">Reference proteome</keyword>
<sequence>MQRPQAQTLQSSPPLQPKDQEVCIFLYSTMVTCCPLILVPPKIVARFGDPVSAVCNTSATDAEGIGWEVPVQGIGPVPPPSVSWNVEKLVEWEIEPVCYLNLKDGTQCSVTLPVTLYHTPDKVSISGPDHDLIEGNEYRLKCYIHNVAPAEKLKVFWYKDDDELPVREFYEESRTPVTVSDTLIITPTRHYNGSVFKCLAVLDLRPDGPQNLFTVSSPYTFTIVYNYFFLGSSPPLQPKDQEVCFFLYSTTVTCGYCRCPYLFFNTVNQIETLIDHFYL</sequence>
<gene>
    <name evidence="2" type="primary">icam5</name>
</gene>
<dbReference type="PROSITE" id="PS50835">
    <property type="entry name" value="IG_LIKE"/>
    <property type="match status" value="1"/>
</dbReference>
<accession>A0A672FJ55</accession>
<evidence type="ECO:0000259" key="1">
    <source>
        <dbReference type="PROSITE" id="PS50835"/>
    </source>
</evidence>
<protein>
    <recommendedName>
        <fullName evidence="1">Ig-like domain-containing protein</fullName>
    </recommendedName>
</protein>
<dbReference type="AlphaFoldDB" id="A0A672FJ55"/>
<dbReference type="InterPro" id="IPR047012">
    <property type="entry name" value="ICAM_VCAM"/>
</dbReference>
<dbReference type="PANTHER" id="PTHR13771">
    <property type="entry name" value="INTERCELLULAR ADHESION MOLECULE"/>
    <property type="match status" value="1"/>
</dbReference>
<reference evidence="2" key="2">
    <citation type="submission" date="2025-08" db="UniProtKB">
        <authorList>
            <consortium name="Ensembl"/>
        </authorList>
    </citation>
    <scope>IDENTIFICATION</scope>
</reference>
<dbReference type="PANTHER" id="PTHR13771:SF9">
    <property type="entry name" value="INTERCELLULAR ADHESION MOLECULE 5"/>
    <property type="match status" value="1"/>
</dbReference>
<organism evidence="2 3">
    <name type="scientific">Salarias fasciatus</name>
    <name type="common">Jewelled blenny</name>
    <name type="synonym">Blennius fasciatus</name>
    <dbReference type="NCBI Taxonomy" id="181472"/>
    <lineage>
        <taxon>Eukaryota</taxon>
        <taxon>Metazoa</taxon>
        <taxon>Chordata</taxon>
        <taxon>Craniata</taxon>
        <taxon>Vertebrata</taxon>
        <taxon>Euteleostomi</taxon>
        <taxon>Actinopterygii</taxon>
        <taxon>Neopterygii</taxon>
        <taxon>Teleostei</taxon>
        <taxon>Neoteleostei</taxon>
        <taxon>Acanthomorphata</taxon>
        <taxon>Ovalentaria</taxon>
        <taxon>Blenniimorphae</taxon>
        <taxon>Blenniiformes</taxon>
        <taxon>Blennioidei</taxon>
        <taxon>Blenniidae</taxon>
        <taxon>Salariinae</taxon>
        <taxon>Salarias</taxon>
    </lineage>
</organism>
<dbReference type="Proteomes" id="UP000472267">
    <property type="component" value="Chromosome 4"/>
</dbReference>
<name>A0A672FJ55_SALFA</name>
<proteinExistence type="predicted"/>
<dbReference type="Ensembl" id="ENSSFAT00005004946.1">
    <property type="protein sequence ID" value="ENSSFAP00005004655.1"/>
    <property type="gene ID" value="ENSSFAG00005003042.1"/>
</dbReference>
<reference evidence="2" key="1">
    <citation type="submission" date="2019-06" db="EMBL/GenBank/DDBJ databases">
        <authorList>
            <consortium name="Wellcome Sanger Institute Data Sharing"/>
        </authorList>
    </citation>
    <scope>NUCLEOTIDE SEQUENCE [LARGE SCALE GENOMIC DNA]</scope>
</reference>
<reference evidence="2" key="3">
    <citation type="submission" date="2025-09" db="UniProtKB">
        <authorList>
            <consortium name="Ensembl"/>
        </authorList>
    </citation>
    <scope>IDENTIFICATION</scope>
</reference>
<dbReference type="InterPro" id="IPR007110">
    <property type="entry name" value="Ig-like_dom"/>
</dbReference>
<evidence type="ECO:0000313" key="3">
    <source>
        <dbReference type="Proteomes" id="UP000472267"/>
    </source>
</evidence>
<dbReference type="SUPFAM" id="SSF48726">
    <property type="entry name" value="Immunoglobulin"/>
    <property type="match status" value="1"/>
</dbReference>
<dbReference type="GO" id="GO:0005178">
    <property type="term" value="F:integrin binding"/>
    <property type="evidence" value="ECO:0007669"/>
    <property type="project" value="InterPro"/>
</dbReference>
<dbReference type="InterPro" id="IPR036179">
    <property type="entry name" value="Ig-like_dom_sf"/>
</dbReference>
<dbReference type="InterPro" id="IPR013783">
    <property type="entry name" value="Ig-like_fold"/>
</dbReference>
<dbReference type="OMA" id="QVYEPVQ"/>
<dbReference type="GO" id="GO:0007155">
    <property type="term" value="P:cell adhesion"/>
    <property type="evidence" value="ECO:0007669"/>
    <property type="project" value="InterPro"/>
</dbReference>
<evidence type="ECO:0000313" key="2">
    <source>
        <dbReference type="Ensembl" id="ENSSFAP00005004655.1"/>
    </source>
</evidence>